<name>A0A0F9JI25_9ZZZZ</name>
<evidence type="ECO:0000313" key="1">
    <source>
        <dbReference type="EMBL" id="KKM69519.1"/>
    </source>
</evidence>
<gene>
    <name evidence="1" type="ORF">LCGC14_1450050</name>
</gene>
<comment type="caution">
    <text evidence="1">The sequence shown here is derived from an EMBL/GenBank/DDBJ whole genome shotgun (WGS) entry which is preliminary data.</text>
</comment>
<organism evidence="1">
    <name type="scientific">marine sediment metagenome</name>
    <dbReference type="NCBI Taxonomy" id="412755"/>
    <lineage>
        <taxon>unclassified sequences</taxon>
        <taxon>metagenomes</taxon>
        <taxon>ecological metagenomes</taxon>
    </lineage>
</organism>
<sequence length="125" mass="14381">MKIFICRIRRRCHHLPLFQEPRVQVSLHGARALRTRSCHHVPLVHVSYNPPEIFQVTSEISIGNADYSKDLVLKPSYVFYTPIVPFNVFTHRLTSPPVKTSQFISFVKTCLGSLHPFRLGISVVR</sequence>
<feature type="non-terminal residue" evidence="1">
    <location>
        <position position="125"/>
    </location>
</feature>
<dbReference type="AlphaFoldDB" id="A0A0F9JI25"/>
<protein>
    <submittedName>
        <fullName evidence="1">Uncharacterized protein</fullName>
    </submittedName>
</protein>
<reference evidence="1" key="1">
    <citation type="journal article" date="2015" name="Nature">
        <title>Complex archaea that bridge the gap between prokaryotes and eukaryotes.</title>
        <authorList>
            <person name="Spang A."/>
            <person name="Saw J.H."/>
            <person name="Jorgensen S.L."/>
            <person name="Zaremba-Niedzwiedzka K."/>
            <person name="Martijn J."/>
            <person name="Lind A.E."/>
            <person name="van Eijk R."/>
            <person name="Schleper C."/>
            <person name="Guy L."/>
            <person name="Ettema T.J."/>
        </authorList>
    </citation>
    <scope>NUCLEOTIDE SEQUENCE</scope>
</reference>
<dbReference type="EMBL" id="LAZR01009976">
    <property type="protein sequence ID" value="KKM69519.1"/>
    <property type="molecule type" value="Genomic_DNA"/>
</dbReference>
<accession>A0A0F9JI25</accession>
<proteinExistence type="predicted"/>